<organism evidence="3 4">
    <name type="scientific">Oharaeibacter diazotrophicus</name>
    <dbReference type="NCBI Taxonomy" id="1920512"/>
    <lineage>
        <taxon>Bacteria</taxon>
        <taxon>Pseudomonadati</taxon>
        <taxon>Pseudomonadota</taxon>
        <taxon>Alphaproteobacteria</taxon>
        <taxon>Hyphomicrobiales</taxon>
        <taxon>Pleomorphomonadaceae</taxon>
        <taxon>Oharaeibacter</taxon>
    </lineage>
</organism>
<dbReference type="PROSITE" id="PS50883">
    <property type="entry name" value="EAL"/>
    <property type="match status" value="1"/>
</dbReference>
<reference evidence="3 4" key="1">
    <citation type="submission" date="2019-03" db="EMBL/GenBank/DDBJ databases">
        <title>Genomic Encyclopedia of Type Strains, Phase IV (KMG-IV): sequencing the most valuable type-strain genomes for metagenomic binning, comparative biology and taxonomic classification.</title>
        <authorList>
            <person name="Goeker M."/>
        </authorList>
    </citation>
    <scope>NUCLEOTIDE SEQUENCE [LARGE SCALE GENOMIC DNA]</scope>
    <source>
        <strain evidence="3 4">DSM 102969</strain>
    </source>
</reference>
<dbReference type="Proteomes" id="UP000294547">
    <property type="component" value="Unassembled WGS sequence"/>
</dbReference>
<dbReference type="InterPro" id="IPR001633">
    <property type="entry name" value="EAL_dom"/>
</dbReference>
<dbReference type="PANTHER" id="PTHR33121">
    <property type="entry name" value="CYCLIC DI-GMP PHOSPHODIESTERASE PDEF"/>
    <property type="match status" value="1"/>
</dbReference>
<dbReference type="SUPFAM" id="SSF55073">
    <property type="entry name" value="Nucleotide cyclase"/>
    <property type="match status" value="1"/>
</dbReference>
<evidence type="ECO:0000259" key="1">
    <source>
        <dbReference type="PROSITE" id="PS50883"/>
    </source>
</evidence>
<dbReference type="SMART" id="SM00267">
    <property type="entry name" value="GGDEF"/>
    <property type="match status" value="1"/>
</dbReference>
<dbReference type="Gene3D" id="3.30.70.270">
    <property type="match status" value="1"/>
</dbReference>
<dbReference type="GO" id="GO:0071111">
    <property type="term" value="F:cyclic-guanylate-specific phosphodiesterase activity"/>
    <property type="evidence" value="ECO:0007669"/>
    <property type="project" value="InterPro"/>
</dbReference>
<dbReference type="CDD" id="cd01948">
    <property type="entry name" value="EAL"/>
    <property type="match status" value="1"/>
</dbReference>
<dbReference type="InterPro" id="IPR050706">
    <property type="entry name" value="Cyclic-di-GMP_PDE-like"/>
</dbReference>
<feature type="domain" description="GGDEF" evidence="2">
    <location>
        <begin position="117"/>
        <end position="248"/>
    </location>
</feature>
<evidence type="ECO:0000313" key="3">
    <source>
        <dbReference type="EMBL" id="TDP86917.1"/>
    </source>
</evidence>
<evidence type="ECO:0000313" key="4">
    <source>
        <dbReference type="Proteomes" id="UP000294547"/>
    </source>
</evidence>
<dbReference type="EMBL" id="SNXY01000006">
    <property type="protein sequence ID" value="TDP86917.1"/>
    <property type="molecule type" value="Genomic_DNA"/>
</dbReference>
<comment type="caution">
    <text evidence="3">The sequence shown here is derived from an EMBL/GenBank/DDBJ whole genome shotgun (WGS) entry which is preliminary data.</text>
</comment>
<gene>
    <name evidence="3" type="ORF">EDD54_0801</name>
</gene>
<accession>A0A4R6RLS1</accession>
<dbReference type="AlphaFoldDB" id="A0A4R6RLS1"/>
<dbReference type="InterPro" id="IPR000160">
    <property type="entry name" value="GGDEF_dom"/>
</dbReference>
<dbReference type="SUPFAM" id="SSF141868">
    <property type="entry name" value="EAL domain-like"/>
    <property type="match status" value="1"/>
</dbReference>
<dbReference type="PROSITE" id="PS50887">
    <property type="entry name" value="GGDEF"/>
    <property type="match status" value="1"/>
</dbReference>
<proteinExistence type="predicted"/>
<sequence>MNGSDGLSWTLGRARRLALLSAGLGALAVVCHAAESFSVGPLPDAVRVGLEAVALITTLGLAATLSALLCQTAMALDAADEQRLMLEKARTDGLSGCYTRAHFLAVMRTVLRQRSGRAAAYLQLDMDRLKVINDTLGHGAGDEAIQHLVSVVRRELPGAVIGRIGGDEFGVLVSEAGTRDAVTALAERILETLAVPVTIGGRPTRVSATIGVAFVEDDAPLAEELISLADLALYRGKDRRGCVVAYDEQMLVDDRHARFLARELRAAIYLDELDVHYQPIFVAGKDRPVAYEALVRWNHPLRGTISPAAFVPVAEQSTLIDDLGRWVLARVCRDLPSLDAIRVSVNVSAVQLRSPDFARRVLDLLAHHGTDPSRIAFEVTESVLLDGEASAQAAFETLRRAGARICLDDFGAGFAGLGYLRRLRFDVIKLDRTLVAGAASGGPDQAFVAALLAMARAIDTDVLAEGIETEEQLALMRAAGCRFFQGYLLGRPAPLSHWAPLTIVADDVAAA</sequence>
<feature type="domain" description="EAL" evidence="1">
    <location>
        <begin position="257"/>
        <end position="506"/>
    </location>
</feature>
<dbReference type="Gene3D" id="3.20.20.450">
    <property type="entry name" value="EAL domain"/>
    <property type="match status" value="1"/>
</dbReference>
<dbReference type="InterPro" id="IPR035919">
    <property type="entry name" value="EAL_sf"/>
</dbReference>
<dbReference type="RefSeq" id="WP_165644458.1">
    <property type="nucleotide sequence ID" value="NZ_BSPM01000008.1"/>
</dbReference>
<dbReference type="NCBIfam" id="TIGR00254">
    <property type="entry name" value="GGDEF"/>
    <property type="match status" value="1"/>
</dbReference>
<dbReference type="CDD" id="cd01949">
    <property type="entry name" value="GGDEF"/>
    <property type="match status" value="1"/>
</dbReference>
<dbReference type="Pfam" id="PF00563">
    <property type="entry name" value="EAL"/>
    <property type="match status" value="1"/>
</dbReference>
<dbReference type="InterPro" id="IPR029787">
    <property type="entry name" value="Nucleotide_cyclase"/>
</dbReference>
<evidence type="ECO:0000259" key="2">
    <source>
        <dbReference type="PROSITE" id="PS50887"/>
    </source>
</evidence>
<dbReference type="SMART" id="SM00052">
    <property type="entry name" value="EAL"/>
    <property type="match status" value="1"/>
</dbReference>
<dbReference type="Pfam" id="PF00990">
    <property type="entry name" value="GGDEF"/>
    <property type="match status" value="1"/>
</dbReference>
<dbReference type="PANTHER" id="PTHR33121:SF79">
    <property type="entry name" value="CYCLIC DI-GMP PHOSPHODIESTERASE PDED-RELATED"/>
    <property type="match status" value="1"/>
</dbReference>
<keyword evidence="4" id="KW-1185">Reference proteome</keyword>
<protein>
    <submittedName>
        <fullName evidence="3">Diguanylate cyclase/phosphodiesterase</fullName>
    </submittedName>
</protein>
<dbReference type="InterPro" id="IPR043128">
    <property type="entry name" value="Rev_trsase/Diguanyl_cyclase"/>
</dbReference>
<name>A0A4R6RLS1_9HYPH</name>